<proteinExistence type="predicted"/>
<dbReference type="Proteomes" id="UP000028999">
    <property type="component" value="Unassembled WGS sequence"/>
</dbReference>
<sequence>MVRWSYDDPPPELLIFLEPPPELLFFTDLPLHAGGNYLALAICSLRLVHLLLLFEVKTCVVSSDGELVGVGVMAAKDLGLVDLASIDRTHGLARGTRCLDRLTHCLA</sequence>
<protein>
    <submittedName>
        <fullName evidence="1">BnaA07g02480D protein</fullName>
    </submittedName>
</protein>
<gene>
    <name evidence="1" type="primary">BnaA07g02480D</name>
    <name evidence="1" type="ORF">GSBRNA2T00026523001</name>
</gene>
<dbReference type="EMBL" id="LK032157">
    <property type="protein sequence ID" value="CDY24323.1"/>
    <property type="molecule type" value="Genomic_DNA"/>
</dbReference>
<name>A0A078GI64_BRANA</name>
<evidence type="ECO:0000313" key="2">
    <source>
        <dbReference type="Proteomes" id="UP000028999"/>
    </source>
</evidence>
<dbReference type="AlphaFoldDB" id="A0A078GI64"/>
<dbReference type="Gramene" id="CDY24323">
    <property type="protein sequence ID" value="CDY24323"/>
    <property type="gene ID" value="GSBRNA2T00026523001"/>
</dbReference>
<dbReference type="PaxDb" id="3708-A0A078GI64"/>
<organism evidence="1 2">
    <name type="scientific">Brassica napus</name>
    <name type="common">Rape</name>
    <dbReference type="NCBI Taxonomy" id="3708"/>
    <lineage>
        <taxon>Eukaryota</taxon>
        <taxon>Viridiplantae</taxon>
        <taxon>Streptophyta</taxon>
        <taxon>Embryophyta</taxon>
        <taxon>Tracheophyta</taxon>
        <taxon>Spermatophyta</taxon>
        <taxon>Magnoliopsida</taxon>
        <taxon>eudicotyledons</taxon>
        <taxon>Gunneridae</taxon>
        <taxon>Pentapetalae</taxon>
        <taxon>rosids</taxon>
        <taxon>malvids</taxon>
        <taxon>Brassicales</taxon>
        <taxon>Brassicaceae</taxon>
        <taxon>Brassiceae</taxon>
        <taxon>Brassica</taxon>
    </lineage>
</organism>
<accession>A0A078GI64</accession>
<keyword evidence="2" id="KW-1185">Reference proteome</keyword>
<evidence type="ECO:0000313" key="1">
    <source>
        <dbReference type="EMBL" id="CDY24323.1"/>
    </source>
</evidence>
<reference evidence="1 2" key="1">
    <citation type="journal article" date="2014" name="Science">
        <title>Plant genetics. Early allopolyploid evolution in the post-Neolithic Brassica napus oilseed genome.</title>
        <authorList>
            <person name="Chalhoub B."/>
            <person name="Denoeud F."/>
            <person name="Liu S."/>
            <person name="Parkin I.A."/>
            <person name="Tang H."/>
            <person name="Wang X."/>
            <person name="Chiquet J."/>
            <person name="Belcram H."/>
            <person name="Tong C."/>
            <person name="Samans B."/>
            <person name="Correa M."/>
            <person name="Da Silva C."/>
            <person name="Just J."/>
            <person name="Falentin C."/>
            <person name="Koh C.S."/>
            <person name="Le Clainche I."/>
            <person name="Bernard M."/>
            <person name="Bento P."/>
            <person name="Noel B."/>
            <person name="Labadie K."/>
            <person name="Alberti A."/>
            <person name="Charles M."/>
            <person name="Arnaud D."/>
            <person name="Guo H."/>
            <person name="Daviaud C."/>
            <person name="Alamery S."/>
            <person name="Jabbari K."/>
            <person name="Zhao M."/>
            <person name="Edger P.P."/>
            <person name="Chelaifa H."/>
            <person name="Tack D."/>
            <person name="Lassalle G."/>
            <person name="Mestiri I."/>
            <person name="Schnel N."/>
            <person name="Le Paslier M.C."/>
            <person name="Fan G."/>
            <person name="Renault V."/>
            <person name="Bayer P.E."/>
            <person name="Golicz A.A."/>
            <person name="Manoli S."/>
            <person name="Lee T.H."/>
            <person name="Thi V.H."/>
            <person name="Chalabi S."/>
            <person name="Hu Q."/>
            <person name="Fan C."/>
            <person name="Tollenaere R."/>
            <person name="Lu Y."/>
            <person name="Battail C."/>
            <person name="Shen J."/>
            <person name="Sidebottom C.H."/>
            <person name="Wang X."/>
            <person name="Canaguier A."/>
            <person name="Chauveau A."/>
            <person name="Berard A."/>
            <person name="Deniot G."/>
            <person name="Guan M."/>
            <person name="Liu Z."/>
            <person name="Sun F."/>
            <person name="Lim Y.P."/>
            <person name="Lyons E."/>
            <person name="Town C.D."/>
            <person name="Bancroft I."/>
            <person name="Wang X."/>
            <person name="Meng J."/>
            <person name="Ma J."/>
            <person name="Pires J.C."/>
            <person name="King G.J."/>
            <person name="Brunel D."/>
            <person name="Delourme R."/>
            <person name="Renard M."/>
            <person name="Aury J.M."/>
            <person name="Adams K.L."/>
            <person name="Batley J."/>
            <person name="Snowdon R.J."/>
            <person name="Tost J."/>
            <person name="Edwards D."/>
            <person name="Zhou Y."/>
            <person name="Hua W."/>
            <person name="Sharpe A.G."/>
            <person name="Paterson A.H."/>
            <person name="Guan C."/>
            <person name="Wincker P."/>
        </authorList>
    </citation>
    <scope>NUCLEOTIDE SEQUENCE [LARGE SCALE GENOMIC DNA]</scope>
    <source>
        <strain evidence="2">cv. Darmor-bzh</strain>
    </source>
</reference>